<dbReference type="EMBL" id="JAACJP010000040">
    <property type="protein sequence ID" value="KAF5373339.1"/>
    <property type="molecule type" value="Genomic_DNA"/>
</dbReference>
<dbReference type="OrthoDB" id="6270329at2759"/>
<comment type="caution">
    <text evidence="1">The sequence shown here is derived from an EMBL/GenBank/DDBJ whole genome shotgun (WGS) entry which is preliminary data.</text>
</comment>
<gene>
    <name evidence="1" type="ORF">D9615_007386</name>
</gene>
<protein>
    <submittedName>
        <fullName evidence="1">Uncharacterized protein</fullName>
    </submittedName>
</protein>
<accession>A0A8H5GY20</accession>
<dbReference type="Proteomes" id="UP000565441">
    <property type="component" value="Unassembled WGS sequence"/>
</dbReference>
<reference evidence="1 2" key="1">
    <citation type="journal article" date="2020" name="ISME J.">
        <title>Uncovering the hidden diversity of litter-decomposition mechanisms in mushroom-forming fungi.</title>
        <authorList>
            <person name="Floudas D."/>
            <person name="Bentzer J."/>
            <person name="Ahren D."/>
            <person name="Johansson T."/>
            <person name="Persson P."/>
            <person name="Tunlid A."/>
        </authorList>
    </citation>
    <scope>NUCLEOTIDE SEQUENCE [LARGE SCALE GENOMIC DNA]</scope>
    <source>
        <strain evidence="1 2">CBS 661.87</strain>
    </source>
</reference>
<evidence type="ECO:0000313" key="1">
    <source>
        <dbReference type="EMBL" id="KAF5373339.1"/>
    </source>
</evidence>
<dbReference type="AlphaFoldDB" id="A0A8H5GY20"/>
<organism evidence="1 2">
    <name type="scientific">Tricholomella constricta</name>
    <dbReference type="NCBI Taxonomy" id="117010"/>
    <lineage>
        <taxon>Eukaryota</taxon>
        <taxon>Fungi</taxon>
        <taxon>Dikarya</taxon>
        <taxon>Basidiomycota</taxon>
        <taxon>Agaricomycotina</taxon>
        <taxon>Agaricomycetes</taxon>
        <taxon>Agaricomycetidae</taxon>
        <taxon>Agaricales</taxon>
        <taxon>Tricholomatineae</taxon>
        <taxon>Lyophyllaceae</taxon>
        <taxon>Tricholomella</taxon>
    </lineage>
</organism>
<evidence type="ECO:0000313" key="2">
    <source>
        <dbReference type="Proteomes" id="UP000565441"/>
    </source>
</evidence>
<sequence length="114" mass="12679">MSSTTEVAIENSRLHAENSALRITCGMWRRRAEVHGAATLGLLGFARTARDEAIKMRRERDDLYKHYNLLREKLPPDEFSFSNLALIQSTMTLLTSSWSQGVTASASANAVDGH</sequence>
<keyword evidence="2" id="KW-1185">Reference proteome</keyword>
<name>A0A8H5GY20_9AGAR</name>
<proteinExistence type="predicted"/>